<dbReference type="Gene3D" id="3.30.700.10">
    <property type="entry name" value="Glycoprotein, Type 4 Pilin"/>
    <property type="match status" value="1"/>
</dbReference>
<dbReference type="GO" id="GO:0016020">
    <property type="term" value="C:membrane"/>
    <property type="evidence" value="ECO:0007669"/>
    <property type="project" value="UniProtKB-SubCell"/>
</dbReference>
<dbReference type="Proteomes" id="UP000177235">
    <property type="component" value="Unassembled WGS sequence"/>
</dbReference>
<dbReference type="PANTHER" id="PTHR30093:SF44">
    <property type="entry name" value="TYPE II SECRETION SYSTEM CORE PROTEIN G"/>
    <property type="match status" value="1"/>
</dbReference>
<organism evidence="7 8">
    <name type="scientific">Candidatus Doudnabacteria bacterium RIFCSPLOWO2_02_FULL_48_13</name>
    <dbReference type="NCBI Taxonomy" id="1817845"/>
    <lineage>
        <taxon>Bacteria</taxon>
        <taxon>Candidatus Doudnaibacteriota</taxon>
    </lineage>
</organism>
<dbReference type="InterPro" id="IPR012902">
    <property type="entry name" value="N_methyl_site"/>
</dbReference>
<dbReference type="PANTHER" id="PTHR30093">
    <property type="entry name" value="GENERAL SECRETION PATHWAY PROTEIN G"/>
    <property type="match status" value="1"/>
</dbReference>
<evidence type="ECO:0000313" key="8">
    <source>
        <dbReference type="Proteomes" id="UP000177235"/>
    </source>
</evidence>
<dbReference type="Pfam" id="PF07963">
    <property type="entry name" value="N_methyl"/>
    <property type="match status" value="1"/>
</dbReference>
<gene>
    <name evidence="7" type="ORF">A3J05_03480</name>
</gene>
<keyword evidence="4 6" id="KW-1133">Transmembrane helix</keyword>
<evidence type="ECO:0000256" key="5">
    <source>
        <dbReference type="ARBA" id="ARBA00023136"/>
    </source>
</evidence>
<evidence type="ECO:0000256" key="3">
    <source>
        <dbReference type="ARBA" id="ARBA00022692"/>
    </source>
</evidence>
<keyword evidence="2" id="KW-0488">Methylation</keyword>
<name>A0A1F5QE08_9BACT</name>
<dbReference type="PROSITE" id="PS00409">
    <property type="entry name" value="PROKAR_NTER_METHYL"/>
    <property type="match status" value="1"/>
</dbReference>
<dbReference type="NCBIfam" id="TIGR02532">
    <property type="entry name" value="IV_pilin_GFxxxE"/>
    <property type="match status" value="1"/>
</dbReference>
<evidence type="ECO:0000256" key="2">
    <source>
        <dbReference type="ARBA" id="ARBA00022481"/>
    </source>
</evidence>
<comment type="subcellular location">
    <subcellularLocation>
        <location evidence="1">Membrane</location>
        <topology evidence="1">Single-pass membrane protein</topology>
    </subcellularLocation>
</comment>
<evidence type="ECO:0000256" key="1">
    <source>
        <dbReference type="ARBA" id="ARBA00004167"/>
    </source>
</evidence>
<dbReference type="GO" id="GO:0015628">
    <property type="term" value="P:protein secretion by the type II secretion system"/>
    <property type="evidence" value="ECO:0007669"/>
    <property type="project" value="InterPro"/>
</dbReference>
<dbReference type="EMBL" id="MFFF01000001">
    <property type="protein sequence ID" value="OGF00133.1"/>
    <property type="molecule type" value="Genomic_DNA"/>
</dbReference>
<protein>
    <recommendedName>
        <fullName evidence="9">Type II secretion system protein GspG C-terminal domain-containing protein</fullName>
    </recommendedName>
</protein>
<proteinExistence type="predicted"/>
<dbReference type="InterPro" id="IPR045584">
    <property type="entry name" value="Pilin-like"/>
</dbReference>
<evidence type="ECO:0000256" key="4">
    <source>
        <dbReference type="ARBA" id="ARBA00022989"/>
    </source>
</evidence>
<dbReference type="AlphaFoldDB" id="A0A1F5QE08"/>
<dbReference type="SUPFAM" id="SSF54523">
    <property type="entry name" value="Pili subunits"/>
    <property type="match status" value="1"/>
</dbReference>
<evidence type="ECO:0008006" key="9">
    <source>
        <dbReference type="Google" id="ProtNLM"/>
    </source>
</evidence>
<keyword evidence="3 6" id="KW-0812">Transmembrane</keyword>
<evidence type="ECO:0000313" key="7">
    <source>
        <dbReference type="EMBL" id="OGF00133.1"/>
    </source>
</evidence>
<accession>A0A1F5QE08</accession>
<dbReference type="GO" id="GO:0015627">
    <property type="term" value="C:type II protein secretion system complex"/>
    <property type="evidence" value="ECO:0007669"/>
    <property type="project" value="InterPro"/>
</dbReference>
<dbReference type="InterPro" id="IPR000983">
    <property type="entry name" value="Bac_GSPG_pilin"/>
</dbReference>
<dbReference type="PRINTS" id="PR00813">
    <property type="entry name" value="BCTERIALGSPG"/>
</dbReference>
<keyword evidence="5 6" id="KW-0472">Membrane</keyword>
<sequence length="178" mass="19396">MKKSKGFTLIELLVVISVIGLLASVILVSLNSARVKARDTRRLADIKQFQTALELYYDKNDRYPISGGATSPNSNWSNSGDGSWITLQTALNPYLSKLSIDPKQSPSGTWPGSAGEHGYAFYSRTDSGCVQGQWYMIVYQLENAKGPDPGLTACDGEFYQYGGIGSDTNIKTIGVRVK</sequence>
<comment type="caution">
    <text evidence="7">The sequence shown here is derived from an EMBL/GenBank/DDBJ whole genome shotgun (WGS) entry which is preliminary data.</text>
</comment>
<feature type="transmembrane region" description="Helical" evidence="6">
    <location>
        <begin position="12"/>
        <end position="33"/>
    </location>
</feature>
<reference evidence="7 8" key="1">
    <citation type="journal article" date="2016" name="Nat. Commun.">
        <title>Thousands of microbial genomes shed light on interconnected biogeochemical processes in an aquifer system.</title>
        <authorList>
            <person name="Anantharaman K."/>
            <person name="Brown C.T."/>
            <person name="Hug L.A."/>
            <person name="Sharon I."/>
            <person name="Castelle C.J."/>
            <person name="Probst A.J."/>
            <person name="Thomas B.C."/>
            <person name="Singh A."/>
            <person name="Wilkins M.J."/>
            <person name="Karaoz U."/>
            <person name="Brodie E.L."/>
            <person name="Williams K.H."/>
            <person name="Hubbard S.S."/>
            <person name="Banfield J.F."/>
        </authorList>
    </citation>
    <scope>NUCLEOTIDE SEQUENCE [LARGE SCALE GENOMIC DNA]</scope>
</reference>
<evidence type="ECO:0000256" key="6">
    <source>
        <dbReference type="SAM" id="Phobius"/>
    </source>
</evidence>